<dbReference type="PROSITE" id="PS50089">
    <property type="entry name" value="ZF_RING_2"/>
    <property type="match status" value="1"/>
</dbReference>
<gene>
    <name evidence="10" type="ORF">OSB04_004970</name>
</gene>
<sequence length="178" mass="21232">MEQLDDIIYPTPLDSWSSTPFVILHCVCGSKLRAYTTYATRHDDFNPQRLTKSLQRHRPVAYPCTWYLYRGVAAVVDIDDLQAFRQIHPRDHSYQCVPRQSRGLERLTISDVYSNFLIDRYHEEKKEEESEICAVCHAEFEKNERTITLFCKHRFHVHCITEWLHRKNECPLCRRFAL</sequence>
<evidence type="ECO:0000256" key="3">
    <source>
        <dbReference type="ARBA" id="ARBA00022679"/>
    </source>
</evidence>
<organism evidence="10 11">
    <name type="scientific">Centaurea solstitialis</name>
    <name type="common">yellow star-thistle</name>
    <dbReference type="NCBI Taxonomy" id="347529"/>
    <lineage>
        <taxon>Eukaryota</taxon>
        <taxon>Viridiplantae</taxon>
        <taxon>Streptophyta</taxon>
        <taxon>Embryophyta</taxon>
        <taxon>Tracheophyta</taxon>
        <taxon>Spermatophyta</taxon>
        <taxon>Magnoliopsida</taxon>
        <taxon>eudicotyledons</taxon>
        <taxon>Gunneridae</taxon>
        <taxon>Pentapetalae</taxon>
        <taxon>asterids</taxon>
        <taxon>campanulids</taxon>
        <taxon>Asterales</taxon>
        <taxon>Asteraceae</taxon>
        <taxon>Carduoideae</taxon>
        <taxon>Cardueae</taxon>
        <taxon>Centaureinae</taxon>
        <taxon>Centaurea</taxon>
    </lineage>
</organism>
<evidence type="ECO:0000256" key="2">
    <source>
        <dbReference type="ARBA" id="ARBA00012483"/>
    </source>
</evidence>
<dbReference type="Gene3D" id="3.30.40.10">
    <property type="entry name" value="Zinc/RING finger domain, C3HC4 (zinc finger)"/>
    <property type="match status" value="1"/>
</dbReference>
<proteinExistence type="predicted"/>
<dbReference type="PANTHER" id="PTHR22937">
    <property type="entry name" value="E3 UBIQUITIN-PROTEIN LIGASE RNF165"/>
    <property type="match status" value="1"/>
</dbReference>
<name>A0AA38TRR2_9ASTR</name>
<dbReference type="InterPro" id="IPR001841">
    <property type="entry name" value="Znf_RING"/>
</dbReference>
<dbReference type="EC" id="2.3.2.27" evidence="2"/>
<dbReference type="GO" id="GO:0008270">
    <property type="term" value="F:zinc ion binding"/>
    <property type="evidence" value="ECO:0007669"/>
    <property type="project" value="UniProtKB-KW"/>
</dbReference>
<reference evidence="10" key="1">
    <citation type="submission" date="2023-03" db="EMBL/GenBank/DDBJ databases">
        <title>Chromosome-scale reference genome and RAD-based genetic map of yellow starthistle (Centaurea solstitialis) reveal putative structural variation and QTLs associated with invader traits.</title>
        <authorList>
            <person name="Reatini B."/>
            <person name="Cang F.A."/>
            <person name="Jiang Q."/>
            <person name="Mckibben M.T.W."/>
            <person name="Barker M.S."/>
            <person name="Rieseberg L.H."/>
            <person name="Dlugosch K.M."/>
        </authorList>
    </citation>
    <scope>NUCLEOTIDE SEQUENCE</scope>
    <source>
        <strain evidence="10">CAN-66</strain>
        <tissue evidence="10">Leaf</tissue>
    </source>
</reference>
<dbReference type="AlphaFoldDB" id="A0AA38TRR2"/>
<comment type="catalytic activity">
    <reaction evidence="1">
        <text>S-ubiquitinyl-[E2 ubiquitin-conjugating enzyme]-L-cysteine + [acceptor protein]-L-lysine = [E2 ubiquitin-conjugating enzyme]-L-cysteine + N(6)-ubiquitinyl-[acceptor protein]-L-lysine.</text>
        <dbReference type="EC" id="2.3.2.27"/>
    </reaction>
</comment>
<keyword evidence="6" id="KW-0833">Ubl conjugation pathway</keyword>
<dbReference type="Pfam" id="PF13639">
    <property type="entry name" value="zf-RING_2"/>
    <property type="match status" value="1"/>
</dbReference>
<protein>
    <recommendedName>
        <fullName evidence="2">RING-type E3 ubiquitin transferase</fullName>
        <ecNumber evidence="2">2.3.2.27</ecNumber>
    </recommendedName>
</protein>
<dbReference type="SUPFAM" id="SSF57850">
    <property type="entry name" value="RING/U-box"/>
    <property type="match status" value="1"/>
</dbReference>
<evidence type="ECO:0000256" key="7">
    <source>
        <dbReference type="ARBA" id="ARBA00022833"/>
    </source>
</evidence>
<dbReference type="InterPro" id="IPR013083">
    <property type="entry name" value="Znf_RING/FYVE/PHD"/>
</dbReference>
<keyword evidence="4" id="KW-0479">Metal-binding</keyword>
<evidence type="ECO:0000313" key="11">
    <source>
        <dbReference type="Proteomes" id="UP001172457"/>
    </source>
</evidence>
<dbReference type="PANTHER" id="PTHR22937:SF65">
    <property type="entry name" value="E3 UBIQUITIN-PROTEIN LIGASE ARK2C"/>
    <property type="match status" value="1"/>
</dbReference>
<evidence type="ECO:0000256" key="5">
    <source>
        <dbReference type="ARBA" id="ARBA00022771"/>
    </source>
</evidence>
<feature type="domain" description="RING-type" evidence="9">
    <location>
        <begin position="133"/>
        <end position="174"/>
    </location>
</feature>
<comment type="caution">
    <text evidence="10">The sequence shown here is derived from an EMBL/GenBank/DDBJ whole genome shotgun (WGS) entry which is preliminary data.</text>
</comment>
<dbReference type="EMBL" id="JARYMX010000002">
    <property type="protein sequence ID" value="KAJ9559810.1"/>
    <property type="molecule type" value="Genomic_DNA"/>
</dbReference>
<dbReference type="InterPro" id="IPR045191">
    <property type="entry name" value="MBR1/2-like"/>
</dbReference>
<evidence type="ECO:0000313" key="10">
    <source>
        <dbReference type="EMBL" id="KAJ9559810.1"/>
    </source>
</evidence>
<evidence type="ECO:0000256" key="8">
    <source>
        <dbReference type="PROSITE-ProRule" id="PRU00175"/>
    </source>
</evidence>
<keyword evidence="5 8" id="KW-0863">Zinc-finger</keyword>
<dbReference type="GO" id="GO:0061630">
    <property type="term" value="F:ubiquitin protein ligase activity"/>
    <property type="evidence" value="ECO:0007669"/>
    <property type="project" value="UniProtKB-EC"/>
</dbReference>
<keyword evidence="3" id="KW-0808">Transferase</keyword>
<dbReference type="SMART" id="SM00184">
    <property type="entry name" value="RING"/>
    <property type="match status" value="1"/>
</dbReference>
<keyword evidence="11" id="KW-1185">Reference proteome</keyword>
<evidence type="ECO:0000256" key="4">
    <source>
        <dbReference type="ARBA" id="ARBA00022723"/>
    </source>
</evidence>
<evidence type="ECO:0000256" key="1">
    <source>
        <dbReference type="ARBA" id="ARBA00000900"/>
    </source>
</evidence>
<dbReference type="Proteomes" id="UP001172457">
    <property type="component" value="Chromosome 2"/>
</dbReference>
<keyword evidence="7" id="KW-0862">Zinc</keyword>
<evidence type="ECO:0000256" key="6">
    <source>
        <dbReference type="ARBA" id="ARBA00022786"/>
    </source>
</evidence>
<evidence type="ECO:0000259" key="9">
    <source>
        <dbReference type="PROSITE" id="PS50089"/>
    </source>
</evidence>
<accession>A0AA38TRR2</accession>